<dbReference type="EMBL" id="JAGFNZ010000001">
    <property type="protein sequence ID" value="MBW7571903.1"/>
    <property type="molecule type" value="Genomic_DNA"/>
</dbReference>
<evidence type="ECO:0000313" key="2">
    <source>
        <dbReference type="Proteomes" id="UP000719942"/>
    </source>
</evidence>
<dbReference type="Gene3D" id="3.20.80.10">
    <property type="entry name" value="Regulatory factor, effector binding domain"/>
    <property type="match status" value="1"/>
</dbReference>
<keyword evidence="2" id="KW-1185">Reference proteome</keyword>
<proteinExistence type="predicted"/>
<accession>A0ABS7DKS7</accession>
<reference evidence="1 2" key="1">
    <citation type="submission" date="2021-03" db="EMBL/GenBank/DDBJ databases">
        <title>Caproiciproducens sp. nov. isolated from feces of cow.</title>
        <authorList>
            <person name="Choi J.-Y."/>
        </authorList>
    </citation>
    <scope>NUCLEOTIDE SEQUENCE [LARGE SCALE GENOMIC DNA]</scope>
    <source>
        <strain evidence="1 2">AGMB10547</strain>
    </source>
</reference>
<organism evidence="1 2">
    <name type="scientific">Caproiciproducens faecalis</name>
    <dbReference type="NCBI Taxonomy" id="2820301"/>
    <lineage>
        <taxon>Bacteria</taxon>
        <taxon>Bacillati</taxon>
        <taxon>Bacillota</taxon>
        <taxon>Clostridia</taxon>
        <taxon>Eubacteriales</taxon>
        <taxon>Acutalibacteraceae</taxon>
        <taxon>Caproiciproducens</taxon>
    </lineage>
</organism>
<dbReference type="InterPro" id="IPR053182">
    <property type="entry name" value="YobU-like_regulator"/>
</dbReference>
<dbReference type="PANTHER" id="PTHR36444:SF2">
    <property type="entry name" value="TRANSCRIPTIONAL REGULATOR PROTEIN YOBU-RELATED"/>
    <property type="match status" value="1"/>
</dbReference>
<dbReference type="RefSeq" id="WP_219964282.1">
    <property type="nucleotide sequence ID" value="NZ_JAGFNZ010000001.1"/>
</dbReference>
<dbReference type="InterPro" id="IPR011256">
    <property type="entry name" value="Reg_factor_effector_dom_sf"/>
</dbReference>
<dbReference type="PANTHER" id="PTHR36444">
    <property type="entry name" value="TRANSCRIPTIONAL REGULATOR PROTEIN YOBU-RELATED"/>
    <property type="match status" value="1"/>
</dbReference>
<sequence length="153" mass="17613">MEYLLKEIMLRVDNSQTGMAKINELWRDVVSGKIPLMYDSAGNFQQGLSPVSKYSNYESDETGEYDLSIFTATAEFFTRMAQKVEAGEYVYYDFDGVDIKEAANKAWSRVWADKENKIIRRAFTQDYESTVPGEYTKDGKAHCYLYIAVQTNK</sequence>
<evidence type="ECO:0000313" key="1">
    <source>
        <dbReference type="EMBL" id="MBW7571903.1"/>
    </source>
</evidence>
<protein>
    <submittedName>
        <fullName evidence="1">AraC family transcriptional regulator</fullName>
    </submittedName>
</protein>
<gene>
    <name evidence="1" type="ORF">J5W02_03675</name>
</gene>
<comment type="caution">
    <text evidence="1">The sequence shown here is derived from an EMBL/GenBank/DDBJ whole genome shotgun (WGS) entry which is preliminary data.</text>
</comment>
<name>A0ABS7DKS7_9FIRM</name>
<dbReference type="Proteomes" id="UP000719942">
    <property type="component" value="Unassembled WGS sequence"/>
</dbReference>